<protein>
    <recommendedName>
        <fullName evidence="3">Chromo domain-containing protein</fullName>
    </recommendedName>
</protein>
<comment type="caution">
    <text evidence="4">The sequence shown here is derived from an EMBL/GenBank/DDBJ whole genome shotgun (WGS) entry which is preliminary data.</text>
</comment>
<dbReference type="Proteomes" id="UP000738359">
    <property type="component" value="Unassembled WGS sequence"/>
</dbReference>
<evidence type="ECO:0000313" key="5">
    <source>
        <dbReference type="Proteomes" id="UP000738359"/>
    </source>
</evidence>
<reference evidence="4" key="1">
    <citation type="journal article" date="2020" name="Fungal Divers.">
        <title>Resolving the Mortierellaceae phylogeny through synthesis of multi-gene phylogenetics and phylogenomics.</title>
        <authorList>
            <person name="Vandepol N."/>
            <person name="Liber J."/>
            <person name="Desiro A."/>
            <person name="Na H."/>
            <person name="Kennedy M."/>
            <person name="Barry K."/>
            <person name="Grigoriev I.V."/>
            <person name="Miller A.N."/>
            <person name="O'Donnell K."/>
            <person name="Stajich J.E."/>
            <person name="Bonito G."/>
        </authorList>
    </citation>
    <scope>NUCLEOTIDE SEQUENCE</scope>
    <source>
        <strain evidence="4">CK1249</strain>
    </source>
</reference>
<name>A0A9P6LV93_MORAP</name>
<dbReference type="AlphaFoldDB" id="A0A9P6LV93"/>
<evidence type="ECO:0000256" key="1">
    <source>
        <dbReference type="ARBA" id="ARBA00004123"/>
    </source>
</evidence>
<dbReference type="EMBL" id="JAAAHY010002300">
    <property type="protein sequence ID" value="KAF9944810.1"/>
    <property type="molecule type" value="Genomic_DNA"/>
</dbReference>
<keyword evidence="2" id="KW-0539">Nucleus</keyword>
<comment type="subcellular location">
    <subcellularLocation>
        <location evidence="1">Nucleus</location>
    </subcellularLocation>
</comment>
<feature type="domain" description="Chromo" evidence="3">
    <location>
        <begin position="84"/>
        <end position="133"/>
    </location>
</feature>
<dbReference type="CDD" id="cd00024">
    <property type="entry name" value="CD_CSD"/>
    <property type="match status" value="1"/>
</dbReference>
<proteinExistence type="predicted"/>
<accession>A0A9P6LV93</accession>
<dbReference type="GO" id="GO:0005634">
    <property type="term" value="C:nucleus"/>
    <property type="evidence" value="ECO:0007669"/>
    <property type="project" value="UniProtKB-SubCell"/>
</dbReference>
<dbReference type="InterPro" id="IPR051219">
    <property type="entry name" value="Heterochromatin_chromo-domain"/>
</dbReference>
<dbReference type="SUPFAM" id="SSF54160">
    <property type="entry name" value="Chromo domain-like"/>
    <property type="match status" value="1"/>
</dbReference>
<dbReference type="Pfam" id="PF00385">
    <property type="entry name" value="Chromo"/>
    <property type="match status" value="1"/>
</dbReference>
<dbReference type="SMART" id="SM00298">
    <property type="entry name" value="CHROMO"/>
    <property type="match status" value="1"/>
</dbReference>
<dbReference type="Gene3D" id="2.40.50.40">
    <property type="match status" value="1"/>
</dbReference>
<dbReference type="InterPro" id="IPR000953">
    <property type="entry name" value="Chromo/chromo_shadow_dom"/>
</dbReference>
<dbReference type="InterPro" id="IPR023780">
    <property type="entry name" value="Chromo_domain"/>
</dbReference>
<dbReference type="InterPro" id="IPR016197">
    <property type="entry name" value="Chromo-like_dom_sf"/>
</dbReference>
<evidence type="ECO:0000313" key="4">
    <source>
        <dbReference type="EMBL" id="KAF9944810.1"/>
    </source>
</evidence>
<dbReference type="PANTHER" id="PTHR22812">
    <property type="entry name" value="CHROMOBOX PROTEIN"/>
    <property type="match status" value="1"/>
</dbReference>
<gene>
    <name evidence="4" type="ORF">BGZ70_004331</name>
</gene>
<feature type="non-terminal residue" evidence="4">
    <location>
        <position position="171"/>
    </location>
</feature>
<evidence type="ECO:0000259" key="3">
    <source>
        <dbReference type="PROSITE" id="PS50013"/>
    </source>
</evidence>
<evidence type="ECO:0000256" key="2">
    <source>
        <dbReference type="ARBA" id="ARBA00023242"/>
    </source>
</evidence>
<dbReference type="PROSITE" id="PS50013">
    <property type="entry name" value="CHROMO_2"/>
    <property type="match status" value="1"/>
</dbReference>
<organism evidence="4 5">
    <name type="scientific">Mortierella alpina</name>
    <name type="common">Oleaginous fungus</name>
    <name type="synonym">Mortierella renispora</name>
    <dbReference type="NCBI Taxonomy" id="64518"/>
    <lineage>
        <taxon>Eukaryota</taxon>
        <taxon>Fungi</taxon>
        <taxon>Fungi incertae sedis</taxon>
        <taxon>Mucoromycota</taxon>
        <taxon>Mortierellomycotina</taxon>
        <taxon>Mortierellomycetes</taxon>
        <taxon>Mortierellales</taxon>
        <taxon>Mortierellaceae</taxon>
        <taxon>Mortierella</taxon>
    </lineage>
</organism>
<dbReference type="OrthoDB" id="10267344at2759"/>
<sequence>MIDKFNNSHTIREIQPGAFVMARDPVATGSMSPSKDGPFKVSRRTTFGAYELQDLTGEVLPRHYAPEQLEVVTQDLDAQSDESYEVQSIVGHKIEDGAVLYKVHWKGYSDDEDSFIPHSQFDSDKLIHHYWKRINQTNPHVVAKQQRKLLKTQKEELKSFLANTKTAAVKT</sequence>
<keyword evidence="5" id="KW-1185">Reference proteome</keyword>